<gene>
    <name evidence="1" type="ORF">HLB23_05685</name>
</gene>
<dbReference type="Gene3D" id="1.25.40.10">
    <property type="entry name" value="Tetratricopeptide repeat domain"/>
    <property type="match status" value="1"/>
</dbReference>
<dbReference type="EMBL" id="JABELX010000001">
    <property type="protein sequence ID" value="NNH69367.1"/>
    <property type="molecule type" value="Genomic_DNA"/>
</dbReference>
<comment type="caution">
    <text evidence="1">The sequence shown here is derived from an EMBL/GenBank/DDBJ whole genome shotgun (WGS) entry which is preliminary data.</text>
</comment>
<sequence length="372" mass="40756">MDRQVFVAVMNEVNELLRDGRAAEALARLIAFDDGLDTAPDPQDYGWIVSYRFRAAFAAGDYEQALRVLQYGPARYPADIPVGMLATLYSMGVEAATKLGRADIAVGMADRCLELRRAHGSREEVLMAAKTAFVLLRGIERADLAARYAQILADEGETMDALRTSPDGTATAVTAAKQPPAEQCAQGEAADALLAAGRPAEAATAFRALLGTAFATGRPDPLIAAKSVLGLMMSLIFDNRLAEAHAIWIDEESHTRLGILALESGQVSTHDLIGYDLLQAYLYSLAATDRDQAAQAVDTLMARCVDYAFDRDRRLVPHMINNWRRHVRELHDDAPPPTALRGVAAAETHWGQQIPQGPLYWPRPYRWAVDWL</sequence>
<dbReference type="RefSeq" id="WP_067526191.1">
    <property type="nucleotide sequence ID" value="NZ_JABELX010000001.1"/>
</dbReference>
<evidence type="ECO:0000313" key="1">
    <source>
        <dbReference type="EMBL" id="NNH69367.1"/>
    </source>
</evidence>
<dbReference type="InterPro" id="IPR011990">
    <property type="entry name" value="TPR-like_helical_dom_sf"/>
</dbReference>
<keyword evidence="2" id="KW-1185">Reference proteome</keyword>
<dbReference type="AlphaFoldDB" id="A0A849C0H1"/>
<accession>A0A849C0H1</accession>
<protein>
    <submittedName>
        <fullName evidence="1">Uncharacterized protein</fullName>
    </submittedName>
</protein>
<organism evidence="1 2">
    <name type="scientific">Nocardia uniformis</name>
    <dbReference type="NCBI Taxonomy" id="53432"/>
    <lineage>
        <taxon>Bacteria</taxon>
        <taxon>Bacillati</taxon>
        <taxon>Actinomycetota</taxon>
        <taxon>Actinomycetes</taxon>
        <taxon>Mycobacteriales</taxon>
        <taxon>Nocardiaceae</taxon>
        <taxon>Nocardia</taxon>
    </lineage>
</organism>
<dbReference type="SUPFAM" id="SSF48452">
    <property type="entry name" value="TPR-like"/>
    <property type="match status" value="1"/>
</dbReference>
<name>A0A849C0H1_9NOCA</name>
<proteinExistence type="predicted"/>
<dbReference type="Proteomes" id="UP000586827">
    <property type="component" value="Unassembled WGS sequence"/>
</dbReference>
<evidence type="ECO:0000313" key="2">
    <source>
        <dbReference type="Proteomes" id="UP000586827"/>
    </source>
</evidence>
<reference evidence="1 2" key="1">
    <citation type="submission" date="2020-05" db="EMBL/GenBank/DDBJ databases">
        <title>MicrobeNet Type strains.</title>
        <authorList>
            <person name="Nicholson A.C."/>
        </authorList>
    </citation>
    <scope>NUCLEOTIDE SEQUENCE [LARGE SCALE GENOMIC DNA]</scope>
    <source>
        <strain evidence="1 2">JCM 3224</strain>
    </source>
</reference>